<evidence type="ECO:0000313" key="1">
    <source>
        <dbReference type="EMBL" id="NMQ07436.1"/>
    </source>
</evidence>
<dbReference type="InterPro" id="IPR015943">
    <property type="entry name" value="WD40/YVTN_repeat-like_dom_sf"/>
</dbReference>
<dbReference type="RefSeq" id="WP_169071732.1">
    <property type="nucleotide sequence ID" value="NZ_JAZKUC010000003.1"/>
</dbReference>
<name>A0ABX1TG45_9PROT</name>
<dbReference type="Proteomes" id="UP000886469">
    <property type="component" value="Unassembled WGS sequence"/>
</dbReference>
<evidence type="ECO:0000313" key="2">
    <source>
        <dbReference type="Proteomes" id="UP000886469"/>
    </source>
</evidence>
<dbReference type="EMBL" id="SPMX01000077">
    <property type="protein sequence ID" value="NMQ07436.1"/>
    <property type="molecule type" value="Genomic_DNA"/>
</dbReference>
<gene>
    <name evidence="1" type="ORF">E4Q08_20425</name>
</gene>
<accession>A0ABX1TG45</accession>
<reference evidence="1" key="1">
    <citation type="submission" date="2019-03" db="EMBL/GenBank/DDBJ databases">
        <title>Metabolic reconstructions from genomes of highly enriched 'Candidatus Accumulibacter' and 'Candidatus Competibacter' bioreactor populations.</title>
        <authorList>
            <person name="Annavajhala M.K."/>
            <person name="Welles L."/>
            <person name="Abbas B."/>
            <person name="Sorokin D."/>
            <person name="Park H."/>
            <person name="Van Loosdrecht M."/>
            <person name="Chandran K."/>
        </authorList>
    </citation>
    <scope>NUCLEOTIDE SEQUENCE</scope>
    <source>
        <strain evidence="1">SBR_L</strain>
    </source>
</reference>
<comment type="caution">
    <text evidence="1">The sequence shown here is derived from an EMBL/GenBank/DDBJ whole genome shotgun (WGS) entry which is preliminary data.</text>
</comment>
<organism evidence="1 2">
    <name type="scientific">Candidatus Accumulibacter contiguus</name>
    <dbReference type="NCBI Taxonomy" id="2954381"/>
    <lineage>
        <taxon>Bacteria</taxon>
        <taxon>Pseudomonadati</taxon>
        <taxon>Pseudomonadota</taxon>
        <taxon>Betaproteobacteria</taxon>
        <taxon>Candidatus Accumulibacter</taxon>
    </lineage>
</organism>
<protein>
    <submittedName>
        <fullName evidence="1">Uncharacterized protein</fullName>
    </submittedName>
</protein>
<sequence>MGTWAGLSRLQPGSDHFEPVFSNAAANGGASLAGRIVQALFEASDGNIWAASHKGGVAVLDRQLRVVGALHSGTRPGDA</sequence>
<keyword evidence="2" id="KW-1185">Reference proteome</keyword>
<dbReference type="Gene3D" id="2.130.10.10">
    <property type="entry name" value="YVTN repeat-like/Quinoprotein amine dehydrogenase"/>
    <property type="match status" value="1"/>
</dbReference>
<proteinExistence type="predicted"/>